<evidence type="ECO:0000313" key="4">
    <source>
        <dbReference type="Proteomes" id="UP001232992"/>
    </source>
</evidence>
<feature type="domain" description="DUF1400" evidence="2">
    <location>
        <begin position="25"/>
        <end position="149"/>
    </location>
</feature>
<organism evidence="3 4">
    <name type="scientific">Roseofilum casamattae BLCC-M143</name>
    <dbReference type="NCBI Taxonomy" id="3022442"/>
    <lineage>
        <taxon>Bacteria</taxon>
        <taxon>Bacillati</taxon>
        <taxon>Cyanobacteriota</taxon>
        <taxon>Cyanophyceae</taxon>
        <taxon>Desertifilales</taxon>
        <taxon>Desertifilaceae</taxon>
        <taxon>Roseofilum</taxon>
        <taxon>Roseofilum casamattae</taxon>
    </lineage>
</organism>
<dbReference type="Pfam" id="PF07176">
    <property type="entry name" value="DUF1400"/>
    <property type="match status" value="1"/>
</dbReference>
<keyword evidence="3" id="KW-0378">Hydrolase</keyword>
<protein>
    <submittedName>
        <fullName evidence="3">Alpha/beta hydrolase</fullName>
    </submittedName>
</protein>
<reference evidence="3 4" key="1">
    <citation type="submission" date="2023-01" db="EMBL/GenBank/DDBJ databases">
        <title>Novel diversity within Roseofilum (Cyanobacteria; Desertifilaceae) from marine benthic mats with descriptions of four novel species.</title>
        <authorList>
            <person name="Wang Y."/>
            <person name="Berthold D.E."/>
            <person name="Hu J."/>
            <person name="Lefler F.W."/>
            <person name="Laughinghouse H.D. IV."/>
        </authorList>
    </citation>
    <scope>NUCLEOTIDE SEQUENCE [LARGE SCALE GENOMIC DNA]</scope>
    <source>
        <strain evidence="3 4">BLCC-M143</strain>
    </source>
</reference>
<feature type="chain" id="PRO_5045841194" evidence="1">
    <location>
        <begin position="26"/>
        <end position="182"/>
    </location>
</feature>
<dbReference type="GO" id="GO:0016787">
    <property type="term" value="F:hydrolase activity"/>
    <property type="evidence" value="ECO:0007669"/>
    <property type="project" value="UniProtKB-KW"/>
</dbReference>
<dbReference type="Proteomes" id="UP001232992">
    <property type="component" value="Unassembled WGS sequence"/>
</dbReference>
<evidence type="ECO:0000259" key="2">
    <source>
        <dbReference type="Pfam" id="PF07176"/>
    </source>
</evidence>
<dbReference type="InterPro" id="IPR010802">
    <property type="entry name" value="DUF1400"/>
</dbReference>
<evidence type="ECO:0000313" key="3">
    <source>
        <dbReference type="EMBL" id="MDJ1183233.1"/>
    </source>
</evidence>
<feature type="signal peptide" evidence="1">
    <location>
        <begin position="1"/>
        <end position="25"/>
    </location>
</feature>
<sequence length="182" mass="20133">MQNRLSLSLLAIAIAISSLMPPAFSADRVVLKYSAFRRSLSVKELTAFAETGKLSSSLRRNFQTIGQDPDETRELLNAPISVDVVFLDNVLHSPIGTRVLDRVAEIIHTPSNGADRQALRGALLVSASDDGTMTLLEIMQNYPTQDVEVEGARLIEAYTQLSRFTEPAELLLDLFKRETTEK</sequence>
<evidence type="ECO:0000256" key="1">
    <source>
        <dbReference type="SAM" id="SignalP"/>
    </source>
</evidence>
<proteinExistence type="predicted"/>
<dbReference type="EMBL" id="JAQOSQ010000006">
    <property type="protein sequence ID" value="MDJ1183233.1"/>
    <property type="molecule type" value="Genomic_DNA"/>
</dbReference>
<accession>A0ABT7BY74</accession>
<comment type="caution">
    <text evidence="3">The sequence shown here is derived from an EMBL/GenBank/DDBJ whole genome shotgun (WGS) entry which is preliminary data.</text>
</comment>
<keyword evidence="4" id="KW-1185">Reference proteome</keyword>
<gene>
    <name evidence="3" type="ORF">PMH09_08490</name>
</gene>
<name>A0ABT7BY74_9CYAN</name>
<keyword evidence="1" id="KW-0732">Signal</keyword>
<dbReference type="RefSeq" id="WP_283757888.1">
    <property type="nucleotide sequence ID" value="NZ_JAQOSQ010000006.1"/>
</dbReference>